<evidence type="ECO:0000313" key="12">
    <source>
        <dbReference type="Proteomes" id="UP000009328"/>
    </source>
</evidence>
<comment type="caution">
    <text evidence="11">The sequence shown here is derived from an EMBL/GenBank/DDBJ whole genome shotgun (WGS) entry which is preliminary data.</text>
</comment>
<feature type="transmembrane region" description="Helical" evidence="9">
    <location>
        <begin position="447"/>
        <end position="469"/>
    </location>
</feature>
<dbReference type="SUPFAM" id="SSF103473">
    <property type="entry name" value="MFS general substrate transporter"/>
    <property type="match status" value="1"/>
</dbReference>
<feature type="compositionally biased region" description="Basic and acidic residues" evidence="8">
    <location>
        <begin position="1"/>
        <end position="21"/>
    </location>
</feature>
<dbReference type="PANTHER" id="PTHR48020:SF25">
    <property type="entry name" value="SUGAR TRANSPORTER, PUTATIVE (AFU_ORTHOLOGUE AFUA_7G05830)-RELATED"/>
    <property type="match status" value="1"/>
</dbReference>
<dbReference type="Gene3D" id="1.20.1250.20">
    <property type="entry name" value="MFS general substrate transporter like domains"/>
    <property type="match status" value="1"/>
</dbReference>
<feature type="transmembrane region" description="Helical" evidence="9">
    <location>
        <begin position="481"/>
        <end position="504"/>
    </location>
</feature>
<protein>
    <submittedName>
        <fullName evidence="11">Membrane protein</fullName>
    </submittedName>
</protein>
<feature type="transmembrane region" description="Helical" evidence="9">
    <location>
        <begin position="548"/>
        <end position="567"/>
    </location>
</feature>
<keyword evidence="6 9" id="KW-0472">Membrane</keyword>
<dbReference type="PANTHER" id="PTHR48020">
    <property type="entry name" value="PROTON MYO-INOSITOL COTRANSPORTER"/>
    <property type="match status" value="1"/>
</dbReference>
<evidence type="ECO:0000256" key="2">
    <source>
        <dbReference type="ARBA" id="ARBA00010992"/>
    </source>
</evidence>
<feature type="domain" description="Major facilitator superfamily (MFS) profile" evidence="10">
    <location>
        <begin position="125"/>
        <end position="571"/>
    </location>
</feature>
<dbReference type="PROSITE" id="PS00216">
    <property type="entry name" value="SUGAR_TRANSPORT_1"/>
    <property type="match status" value="1"/>
</dbReference>
<name>K0KB50_WICCF</name>
<comment type="similarity">
    <text evidence="2 7">Belongs to the major facilitator superfamily. Sugar transporter (TC 2.A.1.1) family.</text>
</comment>
<feature type="transmembrane region" description="Helical" evidence="9">
    <location>
        <begin position="256"/>
        <end position="281"/>
    </location>
</feature>
<feature type="transmembrane region" description="Helical" evidence="9">
    <location>
        <begin position="516"/>
        <end position="536"/>
    </location>
</feature>
<evidence type="ECO:0000256" key="1">
    <source>
        <dbReference type="ARBA" id="ARBA00004141"/>
    </source>
</evidence>
<evidence type="ECO:0000256" key="5">
    <source>
        <dbReference type="ARBA" id="ARBA00022989"/>
    </source>
</evidence>
<dbReference type="InterPro" id="IPR005828">
    <property type="entry name" value="MFS_sugar_transport-like"/>
</dbReference>
<evidence type="ECO:0000256" key="8">
    <source>
        <dbReference type="SAM" id="MobiDB-lite"/>
    </source>
</evidence>
<dbReference type="PROSITE" id="PS50850">
    <property type="entry name" value="MFS"/>
    <property type="match status" value="1"/>
</dbReference>
<dbReference type="GO" id="GO:0015791">
    <property type="term" value="P:polyol transmembrane transport"/>
    <property type="evidence" value="ECO:0007669"/>
    <property type="project" value="UniProtKB-ARBA"/>
</dbReference>
<dbReference type="GO" id="GO:0022857">
    <property type="term" value="F:transmembrane transporter activity"/>
    <property type="evidence" value="ECO:0007669"/>
    <property type="project" value="InterPro"/>
</dbReference>
<dbReference type="Pfam" id="PF00083">
    <property type="entry name" value="Sugar_tr"/>
    <property type="match status" value="1"/>
</dbReference>
<feature type="transmembrane region" description="Helical" evidence="9">
    <location>
        <begin position="416"/>
        <end position="440"/>
    </location>
</feature>
<gene>
    <name evidence="11" type="ORF">BN7_1769</name>
</gene>
<dbReference type="Proteomes" id="UP000009328">
    <property type="component" value="Unassembled WGS sequence"/>
</dbReference>
<dbReference type="STRING" id="1206466.K0KB50"/>
<evidence type="ECO:0000256" key="9">
    <source>
        <dbReference type="SAM" id="Phobius"/>
    </source>
</evidence>
<dbReference type="NCBIfam" id="TIGR00879">
    <property type="entry name" value="SP"/>
    <property type="match status" value="1"/>
</dbReference>
<evidence type="ECO:0000256" key="3">
    <source>
        <dbReference type="ARBA" id="ARBA00022448"/>
    </source>
</evidence>
<keyword evidence="3 7" id="KW-0813">Transport</keyword>
<dbReference type="AlphaFoldDB" id="K0KB50"/>
<feature type="compositionally biased region" description="Low complexity" evidence="8">
    <location>
        <begin position="36"/>
        <end position="49"/>
    </location>
</feature>
<keyword evidence="12" id="KW-1185">Reference proteome</keyword>
<keyword evidence="5 9" id="KW-1133">Transmembrane helix</keyword>
<keyword evidence="4 9" id="KW-0812">Transmembrane</keyword>
<evidence type="ECO:0000256" key="7">
    <source>
        <dbReference type="RuleBase" id="RU003346"/>
    </source>
</evidence>
<dbReference type="GO" id="GO:0015798">
    <property type="term" value="P:myo-inositol transport"/>
    <property type="evidence" value="ECO:0007669"/>
    <property type="project" value="UniProtKB-ARBA"/>
</dbReference>
<dbReference type="InterPro" id="IPR050814">
    <property type="entry name" value="Myo-inositol_Transporter"/>
</dbReference>
<dbReference type="FunFam" id="1.20.1250.20:FF:000474">
    <property type="entry name" value="Sugar transporter, putative"/>
    <property type="match status" value="1"/>
</dbReference>
<feature type="region of interest" description="Disordered" evidence="8">
    <location>
        <begin position="1"/>
        <end position="50"/>
    </location>
</feature>
<reference evidence="11 12" key="1">
    <citation type="journal article" date="2012" name="Eukaryot. Cell">
        <title>Draft genome sequence of Wickerhamomyces ciferrii NRRL Y-1031 F-60-10.</title>
        <authorList>
            <person name="Schneider J."/>
            <person name="Andrea H."/>
            <person name="Blom J."/>
            <person name="Jaenicke S."/>
            <person name="Ruckert C."/>
            <person name="Schorsch C."/>
            <person name="Szczepanowski R."/>
            <person name="Farwick M."/>
            <person name="Goesmann A."/>
            <person name="Puhler A."/>
            <person name="Schaffer S."/>
            <person name="Tauch A."/>
            <person name="Kohler T."/>
            <person name="Brinkrolf K."/>
        </authorList>
    </citation>
    <scope>NUCLEOTIDE SEQUENCE [LARGE SCALE GENOMIC DNA]</scope>
    <source>
        <strain evidence="12">ATCC 14091 / BCRC 22168 / CBS 111 / JCM 3599 / NBRC 0793 / NRRL Y-1031 F-60-10</strain>
    </source>
</reference>
<proteinExistence type="inferred from homology"/>
<sequence>MSVPEEKLHVEHDESLTKESTQHTTNQGGILKTEDAGSTSSDSGASPTEENNILTQYDLEQVMQMGRNFALKHDFQDVELFARGAALARNPKDYNRMPFLSDEEKEAVYNEIHHPWRIPFKLIQVIISISLCAATQGADETVINGALLFYPAYMGIANGDQRSRWLEGLVNGAPYLFCAVVGTFITDPANKRWGRKQVIFWSCFASSITVFWQGFTNTWYHLFIARACLGAFGIGPKSATVPVYSSEAAPAPIRGALTMLWQFFTAFGIMLGYVFCLAFYHIPDRGIGGGLNWRIMLGSAMIPATIALFQIPFIPESPRWLMGKGRYMEAFKSLRSIRNHEISAARDLFYQYVLLQEEESFEAPFTQKVKELVTVRRNRNATIASFIVTFMQQFCGINVIAYYSSTIFVNANFSKISALGASVGFGAINTIFALPAFFTIDHYGRRFLLLFTFPFMSAFLFLTGFSFWINGDTSPDGRIGAITLGIYLFTIFYSFGSGVVTFPYTAECFPLYIRTLGTSIMIGNLWFWNFVLAITWPSLLDAFKAQGAFGWYAGWNVIGFFLVLWFLPETKSLTLEELDEVFDQPLLVHARWQTVELWHQIKVNVFRSKNVVRQEPLHKHHRLAVTNKSWDDKPDVEHKD</sequence>
<accession>K0KB50</accession>
<evidence type="ECO:0000259" key="10">
    <source>
        <dbReference type="PROSITE" id="PS50850"/>
    </source>
</evidence>
<dbReference type="GO" id="GO:0016020">
    <property type="term" value="C:membrane"/>
    <property type="evidence" value="ECO:0007669"/>
    <property type="project" value="UniProtKB-SubCell"/>
</dbReference>
<dbReference type="EMBL" id="CAIF01000039">
    <property type="protein sequence ID" value="CCH42225.1"/>
    <property type="molecule type" value="Genomic_DNA"/>
</dbReference>
<comment type="subcellular location">
    <subcellularLocation>
        <location evidence="1">Membrane</location>
        <topology evidence="1">Multi-pass membrane protein</topology>
    </subcellularLocation>
</comment>
<evidence type="ECO:0000256" key="4">
    <source>
        <dbReference type="ARBA" id="ARBA00022692"/>
    </source>
</evidence>
<feature type="transmembrane region" description="Helical" evidence="9">
    <location>
        <begin position="383"/>
        <end position="404"/>
    </location>
</feature>
<organism evidence="11 12">
    <name type="scientific">Wickerhamomyces ciferrii (strain ATCC 14091 / BCRC 22168 / CBS 111 / JCM 3599 / NBRC 0793 / NRRL Y-1031 F-60-10)</name>
    <name type="common">Yeast</name>
    <name type="synonym">Pichia ciferrii</name>
    <dbReference type="NCBI Taxonomy" id="1206466"/>
    <lineage>
        <taxon>Eukaryota</taxon>
        <taxon>Fungi</taxon>
        <taxon>Dikarya</taxon>
        <taxon>Ascomycota</taxon>
        <taxon>Saccharomycotina</taxon>
        <taxon>Saccharomycetes</taxon>
        <taxon>Phaffomycetales</taxon>
        <taxon>Wickerhamomycetaceae</taxon>
        <taxon>Wickerhamomyces</taxon>
    </lineage>
</organism>
<dbReference type="InterPro" id="IPR003663">
    <property type="entry name" value="Sugar/inositol_transpt"/>
</dbReference>
<dbReference type="InterPro" id="IPR036259">
    <property type="entry name" value="MFS_trans_sf"/>
</dbReference>
<feature type="transmembrane region" description="Helical" evidence="9">
    <location>
        <begin position="198"/>
        <end position="215"/>
    </location>
</feature>
<dbReference type="InParanoid" id="K0KB50"/>
<dbReference type="InterPro" id="IPR020846">
    <property type="entry name" value="MFS_dom"/>
</dbReference>
<dbReference type="eggNOG" id="KOG0254">
    <property type="taxonomic scope" value="Eukaryota"/>
</dbReference>
<dbReference type="HOGENOM" id="CLU_001265_43_5_1"/>
<evidence type="ECO:0000256" key="6">
    <source>
        <dbReference type="ARBA" id="ARBA00023136"/>
    </source>
</evidence>
<evidence type="ECO:0000313" key="11">
    <source>
        <dbReference type="EMBL" id="CCH42225.1"/>
    </source>
</evidence>
<dbReference type="InterPro" id="IPR005829">
    <property type="entry name" value="Sugar_transporter_CS"/>
</dbReference>